<dbReference type="Proteomes" id="UP000284842">
    <property type="component" value="Unassembled WGS sequence"/>
</dbReference>
<organism evidence="4 5">
    <name type="scientific">Panaeolus cyanescens</name>
    <dbReference type="NCBI Taxonomy" id="181874"/>
    <lineage>
        <taxon>Eukaryota</taxon>
        <taxon>Fungi</taxon>
        <taxon>Dikarya</taxon>
        <taxon>Basidiomycota</taxon>
        <taxon>Agaricomycotina</taxon>
        <taxon>Agaricomycetes</taxon>
        <taxon>Agaricomycetidae</taxon>
        <taxon>Agaricales</taxon>
        <taxon>Agaricineae</taxon>
        <taxon>Galeropsidaceae</taxon>
        <taxon>Panaeolus</taxon>
    </lineage>
</organism>
<keyword evidence="5" id="KW-1185">Reference proteome</keyword>
<sequence>MATSSPPPPDEVLAYTIAASTPHSGKYGPENILVDSPKDQSSRWSGAFQGNVHQWILLRLKSPAVVKSITFGKFSKQHPCNLKELKVLVGMSEDNMTEALHAGLKNDSQPETFRLRHTNNAGVAFPSVFVKIVPILAYAPNFHVSIWHVSLKGIADAAHIEGIKRGYEEYREAAVLRHVLKHLRQRRLLTPYQTILSRANIQLEHPLVTSLHDSLVLQGNWSKCEQLFGRMGAAGLFDSHLHSLQPYANWLRLRGTDPDGDGDIPPARGGHAMCMDPINDMIYLFGGWDGEKDLDDFWVYSVKEDKWTLISEATHKEQNAPGPRSCHKMVFDTKTGSIYLLGRLSETDSAEAPTPPPGDSVGDSQTRTLCSEFYRYHTRGVDTGKWDFLSFDTGSQGGPPLIYDHQMAVDSEAQILYVFGGCVVDGDSDTHRYSGLYSYNIRLSKWRQLQSSVLDNGNGIHAGLSPRSGHSMVLDASTKTLYIFAGQIGDKYLSDMYAYDINSGIATELFSNFSVAGGPEPCFTQRAVIDTNAKEIYILCGLTKGVGMGRHNTHRAYLTNWVYKYDTKPGTWMQILRENDRPISELPLPRYAHQAVYNPNTRAVYLHGGNSGGLNYENLSSRMATTGTGETGALSTPVSTEHEEEGEPQRVTLTTRREPDAVGKEKRLDDFWRMELRRPGREEIIRQAKFKLRCQQFREMCEESPPFTALSFLKKDVSEVVDHKNPKESELFRALMKHLLSNPDAGLTKSAIGTPITPRSPARGSTSLSSSPSMSPSREDARELSSRPRKRPKPERQESGVWTNEFEEEMPAFPVIPTHDGVQHLRDVVDPLEAVIRGKSPGVGGGSDGGDVVPHLSGERYGQRTEVFESLLKFVMDGEKQPSESLLDLVDGARGGGMF</sequence>
<evidence type="ECO:0000313" key="4">
    <source>
        <dbReference type="EMBL" id="PPR03546.1"/>
    </source>
</evidence>
<dbReference type="Gene3D" id="2.120.10.80">
    <property type="entry name" value="Kelch-type beta propeller"/>
    <property type="match status" value="3"/>
</dbReference>
<evidence type="ECO:0000313" key="5">
    <source>
        <dbReference type="Proteomes" id="UP000284842"/>
    </source>
</evidence>
<feature type="domain" description="Muskelin N-terminal" evidence="3">
    <location>
        <begin position="11"/>
        <end position="206"/>
    </location>
</feature>
<dbReference type="AlphaFoldDB" id="A0A409YKI2"/>
<feature type="region of interest" description="Disordered" evidence="2">
    <location>
        <begin position="624"/>
        <end position="647"/>
    </location>
</feature>
<dbReference type="Pfam" id="PF24681">
    <property type="entry name" value="Kelch_KLHDC2_KLHL20_DRC7"/>
    <property type="match status" value="2"/>
</dbReference>
<dbReference type="EMBL" id="NHTK01001056">
    <property type="protein sequence ID" value="PPR03546.1"/>
    <property type="molecule type" value="Genomic_DNA"/>
</dbReference>
<dbReference type="PANTHER" id="PTHR15526">
    <property type="entry name" value="MUSKELIN"/>
    <property type="match status" value="1"/>
</dbReference>
<evidence type="ECO:0000256" key="2">
    <source>
        <dbReference type="SAM" id="MobiDB-lite"/>
    </source>
</evidence>
<dbReference type="FunCoup" id="A0A409YKI2">
    <property type="interactions" value="435"/>
</dbReference>
<gene>
    <name evidence="4" type="ORF">CVT24_007035</name>
</gene>
<dbReference type="Pfam" id="PF06588">
    <property type="entry name" value="Muskelin_N"/>
    <property type="match status" value="1"/>
</dbReference>
<dbReference type="PANTHER" id="PTHR15526:SF5">
    <property type="entry name" value="MUSKELIN"/>
    <property type="match status" value="1"/>
</dbReference>
<protein>
    <recommendedName>
        <fullName evidence="3">Muskelin N-terminal domain-containing protein</fullName>
    </recommendedName>
</protein>
<dbReference type="InterPro" id="IPR010565">
    <property type="entry name" value="Muskelin_N"/>
</dbReference>
<evidence type="ECO:0000256" key="1">
    <source>
        <dbReference type="ARBA" id="ARBA00022737"/>
    </source>
</evidence>
<dbReference type="SUPFAM" id="SSF50965">
    <property type="entry name" value="Galactose oxidase, central domain"/>
    <property type="match status" value="1"/>
</dbReference>
<dbReference type="InParanoid" id="A0A409YKI2"/>
<comment type="caution">
    <text evidence="4">The sequence shown here is derived from an EMBL/GenBank/DDBJ whole genome shotgun (WGS) entry which is preliminary data.</text>
</comment>
<dbReference type="Gene3D" id="2.60.120.260">
    <property type="entry name" value="Galactose-binding domain-like"/>
    <property type="match status" value="1"/>
</dbReference>
<feature type="region of interest" description="Disordered" evidence="2">
    <location>
        <begin position="744"/>
        <end position="805"/>
    </location>
</feature>
<accession>A0A409YKI2</accession>
<dbReference type="STRING" id="181874.A0A409YKI2"/>
<feature type="compositionally biased region" description="Basic and acidic residues" evidence="2">
    <location>
        <begin position="777"/>
        <end position="786"/>
    </location>
</feature>
<proteinExistence type="predicted"/>
<dbReference type="InterPro" id="IPR015915">
    <property type="entry name" value="Kelch-typ_b-propeller"/>
</dbReference>
<name>A0A409YKI2_9AGAR</name>
<dbReference type="InterPro" id="IPR052456">
    <property type="entry name" value="CTLH_complex_component"/>
</dbReference>
<keyword evidence="1" id="KW-0677">Repeat</keyword>
<dbReference type="GO" id="GO:0005737">
    <property type="term" value="C:cytoplasm"/>
    <property type="evidence" value="ECO:0007669"/>
    <property type="project" value="TreeGrafter"/>
</dbReference>
<feature type="compositionally biased region" description="Low complexity" evidence="2">
    <location>
        <begin position="759"/>
        <end position="776"/>
    </location>
</feature>
<dbReference type="OrthoDB" id="10052615at2759"/>
<feature type="compositionally biased region" description="Polar residues" evidence="2">
    <location>
        <begin position="624"/>
        <end position="639"/>
    </location>
</feature>
<dbReference type="InterPro" id="IPR011043">
    <property type="entry name" value="Gal_Oxase/kelch_b-propeller"/>
</dbReference>
<evidence type="ECO:0000259" key="3">
    <source>
        <dbReference type="Pfam" id="PF06588"/>
    </source>
</evidence>
<reference evidence="4 5" key="1">
    <citation type="journal article" date="2018" name="Evol. Lett.">
        <title>Horizontal gene cluster transfer increased hallucinogenic mushroom diversity.</title>
        <authorList>
            <person name="Reynolds H.T."/>
            <person name="Vijayakumar V."/>
            <person name="Gluck-Thaler E."/>
            <person name="Korotkin H.B."/>
            <person name="Matheny P.B."/>
            <person name="Slot J.C."/>
        </authorList>
    </citation>
    <scope>NUCLEOTIDE SEQUENCE [LARGE SCALE GENOMIC DNA]</scope>
    <source>
        <strain evidence="4 5">2629</strain>
    </source>
</reference>